<feature type="non-terminal residue" evidence="1">
    <location>
        <position position="70"/>
    </location>
</feature>
<protein>
    <submittedName>
        <fullName evidence="1">IstB ATP binding domain-containing protein</fullName>
    </submittedName>
</protein>
<reference evidence="1" key="2">
    <citation type="journal article" date="2014" name="ISME J.">
        <title>Microbial stratification in low pH oxic and suboxic macroscopic growths along an acid mine drainage.</title>
        <authorList>
            <person name="Mendez-Garcia C."/>
            <person name="Mesa V."/>
            <person name="Sprenger R.R."/>
            <person name="Richter M."/>
            <person name="Diez M.S."/>
            <person name="Solano J."/>
            <person name="Bargiela R."/>
            <person name="Golyshina O.V."/>
            <person name="Manteca A."/>
            <person name="Ramos J.L."/>
            <person name="Gallego J.R."/>
            <person name="Llorente I."/>
            <person name="Martins Dos Santos V.A."/>
            <person name="Jensen O.N."/>
            <person name="Pelaez A.I."/>
            <person name="Sanchez J."/>
            <person name="Ferrer M."/>
        </authorList>
    </citation>
    <scope>NUCLEOTIDE SEQUENCE</scope>
</reference>
<dbReference type="AlphaFoldDB" id="T1A314"/>
<dbReference type="EMBL" id="AUZZ01008819">
    <property type="protein sequence ID" value="EQD36220.1"/>
    <property type="molecule type" value="Genomic_DNA"/>
</dbReference>
<name>T1A314_9ZZZZ</name>
<evidence type="ECO:0000313" key="1">
    <source>
        <dbReference type="EMBL" id="EQD36220.1"/>
    </source>
</evidence>
<comment type="caution">
    <text evidence="1">The sequence shown here is derived from an EMBL/GenBank/DDBJ whole genome shotgun (WGS) entry which is preliminary data.</text>
</comment>
<accession>T1A314</accession>
<gene>
    <name evidence="1" type="ORF">B2A_12228</name>
</gene>
<sequence length="70" mass="8441">MKLNDELEQLLKNLHLNRILDIYGEQLSAAEKEDVPYSEFLTRLLRAQWHHRQETALAWRIKRASLPENW</sequence>
<reference evidence="1" key="1">
    <citation type="submission" date="2013-08" db="EMBL/GenBank/DDBJ databases">
        <authorList>
            <person name="Mendez C."/>
            <person name="Richter M."/>
            <person name="Ferrer M."/>
            <person name="Sanchez J."/>
        </authorList>
    </citation>
    <scope>NUCLEOTIDE SEQUENCE</scope>
</reference>
<proteinExistence type="predicted"/>
<organism evidence="1">
    <name type="scientific">mine drainage metagenome</name>
    <dbReference type="NCBI Taxonomy" id="410659"/>
    <lineage>
        <taxon>unclassified sequences</taxon>
        <taxon>metagenomes</taxon>
        <taxon>ecological metagenomes</taxon>
    </lineage>
</organism>